<dbReference type="Pfam" id="PF02798">
    <property type="entry name" value="GST_N"/>
    <property type="match status" value="1"/>
</dbReference>
<dbReference type="Pfam" id="PF14497">
    <property type="entry name" value="GST_C_3"/>
    <property type="match status" value="1"/>
</dbReference>
<reference evidence="4" key="2">
    <citation type="submission" date="2023-05" db="EMBL/GenBank/DDBJ databases">
        <authorList>
            <consortium name="Lawrence Berkeley National Laboratory"/>
            <person name="Steindorff A."/>
            <person name="Hensen N."/>
            <person name="Bonometti L."/>
            <person name="Westerberg I."/>
            <person name="Brannstrom I.O."/>
            <person name="Guillou S."/>
            <person name="Cros-Aarteil S."/>
            <person name="Calhoun S."/>
            <person name="Haridas S."/>
            <person name="Kuo A."/>
            <person name="Mondo S."/>
            <person name="Pangilinan J."/>
            <person name="Riley R."/>
            <person name="Labutti K."/>
            <person name="Andreopoulos B."/>
            <person name="Lipzen A."/>
            <person name="Chen C."/>
            <person name="Yanf M."/>
            <person name="Daum C."/>
            <person name="Ng V."/>
            <person name="Clum A."/>
            <person name="Ohm R."/>
            <person name="Martin F."/>
            <person name="Silar P."/>
            <person name="Natvig D."/>
            <person name="Lalanne C."/>
            <person name="Gautier V."/>
            <person name="Ament-Velasquez S.L."/>
            <person name="Kruys A."/>
            <person name="Hutchinson M.I."/>
            <person name="Powell A.J."/>
            <person name="Barry K."/>
            <person name="Miller A.N."/>
            <person name="Grigoriev I.V."/>
            <person name="Debuchy R."/>
            <person name="Gladieux P."/>
            <person name="Thoren M.H."/>
            <person name="Johannesson H."/>
        </authorList>
    </citation>
    <scope>NUCLEOTIDE SEQUENCE</scope>
    <source>
        <strain evidence="4">PSN309</strain>
    </source>
</reference>
<dbReference type="AlphaFoldDB" id="A0AAN6WRF0"/>
<protein>
    <recommendedName>
        <fullName evidence="6">Glutathione S-transferase</fullName>
    </recommendedName>
</protein>
<dbReference type="InterPro" id="IPR004045">
    <property type="entry name" value="Glutathione_S-Trfase_N"/>
</dbReference>
<dbReference type="CDD" id="cd03046">
    <property type="entry name" value="GST_N_GTT1_like"/>
    <property type="match status" value="1"/>
</dbReference>
<dbReference type="Gene3D" id="3.40.30.10">
    <property type="entry name" value="Glutaredoxin"/>
    <property type="match status" value="1"/>
</dbReference>
<dbReference type="InterPro" id="IPR004046">
    <property type="entry name" value="GST_C"/>
</dbReference>
<proteinExistence type="inferred from homology"/>
<dbReference type="InterPro" id="IPR040079">
    <property type="entry name" value="Glutathione_S-Trfase"/>
</dbReference>
<dbReference type="InterPro" id="IPR036282">
    <property type="entry name" value="Glutathione-S-Trfase_C_sf"/>
</dbReference>
<evidence type="ECO:0000313" key="4">
    <source>
        <dbReference type="EMBL" id="KAK4186704.1"/>
    </source>
</evidence>
<name>A0AAN6WRF0_9PEZI</name>
<dbReference type="SUPFAM" id="SSF52833">
    <property type="entry name" value="Thioredoxin-like"/>
    <property type="match status" value="1"/>
</dbReference>
<dbReference type="PANTHER" id="PTHR44051">
    <property type="entry name" value="GLUTATHIONE S-TRANSFERASE-RELATED"/>
    <property type="match status" value="1"/>
</dbReference>
<dbReference type="EMBL" id="MU864417">
    <property type="protein sequence ID" value="KAK4186704.1"/>
    <property type="molecule type" value="Genomic_DNA"/>
</dbReference>
<accession>A0AAN6WRF0</accession>
<dbReference type="SUPFAM" id="SSF47616">
    <property type="entry name" value="GST C-terminal domain-like"/>
    <property type="match status" value="1"/>
</dbReference>
<sequence>MTSPQPKITVYWLNESRADRIVWLLEELGLKYDLKLFSRTKEQLAPPEIEELHPLGKVPLVQIEQEGKEPICLVESGFIMQYLTDHFAPAAKPSLIPKKWKEGQENTVGGETEQWMKYQHLMYYVEGSFMPSIVTGIILSMLKSPQVPFFIRPITGFVANQILDGFLVPQMDKHFDFLDSLLATSGGKYLVGDEVTTVDILLSFPLGQQAMRNRLREEIAAGKKGQGIWERHPKLLNYFERIEKLEGFKRAEAKIKEAEASQKK</sequence>
<dbReference type="PROSITE" id="PS50404">
    <property type="entry name" value="GST_NTER"/>
    <property type="match status" value="1"/>
</dbReference>
<dbReference type="SFLD" id="SFLDG00358">
    <property type="entry name" value="Main_(cytGST)"/>
    <property type="match status" value="1"/>
</dbReference>
<dbReference type="PROSITE" id="PS50405">
    <property type="entry name" value="GST_CTER"/>
    <property type="match status" value="1"/>
</dbReference>
<organism evidence="4 5">
    <name type="scientific">Podospora australis</name>
    <dbReference type="NCBI Taxonomy" id="1536484"/>
    <lineage>
        <taxon>Eukaryota</taxon>
        <taxon>Fungi</taxon>
        <taxon>Dikarya</taxon>
        <taxon>Ascomycota</taxon>
        <taxon>Pezizomycotina</taxon>
        <taxon>Sordariomycetes</taxon>
        <taxon>Sordariomycetidae</taxon>
        <taxon>Sordariales</taxon>
        <taxon>Podosporaceae</taxon>
        <taxon>Podospora</taxon>
    </lineage>
</organism>
<dbReference type="Gene3D" id="1.20.1050.10">
    <property type="match status" value="1"/>
</dbReference>
<feature type="domain" description="GST C-terminal" evidence="3">
    <location>
        <begin position="111"/>
        <end position="264"/>
    </location>
</feature>
<dbReference type="InterPro" id="IPR036249">
    <property type="entry name" value="Thioredoxin-like_sf"/>
</dbReference>
<evidence type="ECO:0000259" key="2">
    <source>
        <dbReference type="PROSITE" id="PS50404"/>
    </source>
</evidence>
<dbReference type="InterPro" id="IPR010987">
    <property type="entry name" value="Glutathione-S-Trfase_C-like"/>
</dbReference>
<evidence type="ECO:0000256" key="1">
    <source>
        <dbReference type="ARBA" id="ARBA00007409"/>
    </source>
</evidence>
<keyword evidence="5" id="KW-1185">Reference proteome</keyword>
<feature type="domain" description="GST N-terminal" evidence="2">
    <location>
        <begin position="5"/>
        <end position="91"/>
    </location>
</feature>
<gene>
    <name evidence="4" type="ORF">QBC35DRAFT_500523</name>
</gene>
<evidence type="ECO:0000259" key="3">
    <source>
        <dbReference type="PROSITE" id="PS50405"/>
    </source>
</evidence>
<comment type="caution">
    <text evidence="4">The sequence shown here is derived from an EMBL/GenBank/DDBJ whole genome shotgun (WGS) entry which is preliminary data.</text>
</comment>
<dbReference type="Proteomes" id="UP001302126">
    <property type="component" value="Unassembled WGS sequence"/>
</dbReference>
<comment type="similarity">
    <text evidence="1">Belongs to the GST superfamily.</text>
</comment>
<evidence type="ECO:0008006" key="6">
    <source>
        <dbReference type="Google" id="ProtNLM"/>
    </source>
</evidence>
<reference evidence="4" key="1">
    <citation type="journal article" date="2023" name="Mol. Phylogenet. Evol.">
        <title>Genome-scale phylogeny and comparative genomics of the fungal order Sordariales.</title>
        <authorList>
            <person name="Hensen N."/>
            <person name="Bonometti L."/>
            <person name="Westerberg I."/>
            <person name="Brannstrom I.O."/>
            <person name="Guillou S."/>
            <person name="Cros-Aarteil S."/>
            <person name="Calhoun S."/>
            <person name="Haridas S."/>
            <person name="Kuo A."/>
            <person name="Mondo S."/>
            <person name="Pangilinan J."/>
            <person name="Riley R."/>
            <person name="LaButti K."/>
            <person name="Andreopoulos B."/>
            <person name="Lipzen A."/>
            <person name="Chen C."/>
            <person name="Yan M."/>
            <person name="Daum C."/>
            <person name="Ng V."/>
            <person name="Clum A."/>
            <person name="Steindorff A."/>
            <person name="Ohm R.A."/>
            <person name="Martin F."/>
            <person name="Silar P."/>
            <person name="Natvig D.O."/>
            <person name="Lalanne C."/>
            <person name="Gautier V."/>
            <person name="Ament-Velasquez S.L."/>
            <person name="Kruys A."/>
            <person name="Hutchinson M.I."/>
            <person name="Powell A.J."/>
            <person name="Barry K."/>
            <person name="Miller A.N."/>
            <person name="Grigoriev I.V."/>
            <person name="Debuchy R."/>
            <person name="Gladieux P."/>
            <person name="Hiltunen Thoren M."/>
            <person name="Johannesson H."/>
        </authorList>
    </citation>
    <scope>NUCLEOTIDE SEQUENCE</scope>
    <source>
        <strain evidence="4">PSN309</strain>
    </source>
</reference>
<dbReference type="SFLD" id="SFLDS00019">
    <property type="entry name" value="Glutathione_Transferase_(cytos"/>
    <property type="match status" value="1"/>
</dbReference>
<dbReference type="PANTHER" id="PTHR44051:SF9">
    <property type="entry name" value="GLUTATHIONE S-TRANSFERASE 1"/>
    <property type="match status" value="1"/>
</dbReference>
<evidence type="ECO:0000313" key="5">
    <source>
        <dbReference type="Proteomes" id="UP001302126"/>
    </source>
</evidence>